<name>A0A8X6N4W3_NEPPI</name>
<evidence type="ECO:0000313" key="3">
    <source>
        <dbReference type="Proteomes" id="UP000887013"/>
    </source>
</evidence>
<reference evidence="2" key="1">
    <citation type="submission" date="2020-08" db="EMBL/GenBank/DDBJ databases">
        <title>Multicomponent nature underlies the extraordinary mechanical properties of spider dragline silk.</title>
        <authorList>
            <person name="Kono N."/>
            <person name="Nakamura H."/>
            <person name="Mori M."/>
            <person name="Yoshida Y."/>
            <person name="Ohtoshi R."/>
            <person name="Malay A.D."/>
            <person name="Moran D.A.P."/>
            <person name="Tomita M."/>
            <person name="Numata K."/>
            <person name="Arakawa K."/>
        </authorList>
    </citation>
    <scope>NUCLEOTIDE SEQUENCE</scope>
</reference>
<evidence type="ECO:0008006" key="4">
    <source>
        <dbReference type="Google" id="ProtNLM"/>
    </source>
</evidence>
<feature type="transmembrane region" description="Helical" evidence="1">
    <location>
        <begin position="57"/>
        <end position="78"/>
    </location>
</feature>
<keyword evidence="1" id="KW-0812">Transmembrane</keyword>
<protein>
    <recommendedName>
        <fullName evidence="4">Transmembrane protein</fullName>
    </recommendedName>
</protein>
<organism evidence="2 3">
    <name type="scientific">Nephila pilipes</name>
    <name type="common">Giant wood spider</name>
    <name type="synonym">Nephila maculata</name>
    <dbReference type="NCBI Taxonomy" id="299642"/>
    <lineage>
        <taxon>Eukaryota</taxon>
        <taxon>Metazoa</taxon>
        <taxon>Ecdysozoa</taxon>
        <taxon>Arthropoda</taxon>
        <taxon>Chelicerata</taxon>
        <taxon>Arachnida</taxon>
        <taxon>Araneae</taxon>
        <taxon>Araneomorphae</taxon>
        <taxon>Entelegynae</taxon>
        <taxon>Araneoidea</taxon>
        <taxon>Nephilidae</taxon>
        <taxon>Nephila</taxon>
    </lineage>
</organism>
<dbReference type="EMBL" id="BMAW01054012">
    <property type="protein sequence ID" value="GFS93978.1"/>
    <property type="molecule type" value="Genomic_DNA"/>
</dbReference>
<proteinExistence type="predicted"/>
<keyword evidence="3" id="KW-1185">Reference proteome</keyword>
<keyword evidence="1" id="KW-1133">Transmembrane helix</keyword>
<evidence type="ECO:0000313" key="2">
    <source>
        <dbReference type="EMBL" id="GFS93978.1"/>
    </source>
</evidence>
<dbReference type="OrthoDB" id="6437620at2759"/>
<comment type="caution">
    <text evidence="2">The sequence shown here is derived from an EMBL/GenBank/DDBJ whole genome shotgun (WGS) entry which is preliminary data.</text>
</comment>
<dbReference type="Proteomes" id="UP000887013">
    <property type="component" value="Unassembled WGS sequence"/>
</dbReference>
<sequence>MVPMTYQIRTTFSPARELIRLQLRFRMQGRPSFRTLVIIHHVSVVLYPPTHPTPVQFTVYVEAVLLLVMGIVIVRFTWEMRYTSKPVCASRMNTSSPCFEHSRRSFSRFPENTGGWDFSFKTARGCVRK</sequence>
<keyword evidence="1" id="KW-0472">Membrane</keyword>
<dbReference type="AlphaFoldDB" id="A0A8X6N4W3"/>
<evidence type="ECO:0000256" key="1">
    <source>
        <dbReference type="SAM" id="Phobius"/>
    </source>
</evidence>
<gene>
    <name evidence="2" type="ORF">NPIL_178651</name>
</gene>
<accession>A0A8X6N4W3</accession>